<feature type="domain" description="NADP-dependent oxidoreductase" evidence="2">
    <location>
        <begin position="17"/>
        <end position="251"/>
    </location>
</feature>
<sequence length="279" mass="31016">MPDIFSKKGEELNYVYWDGLVECVERGIVKNVGVSNYGSTLLTEAHAYLKKKNVKLVSNQIHYSLLYNDKVSNNNGVKYSCHFILTRRFAPRSLLVQSEKTKLTGEKLNIKTFGYFGLGMGLLTGSYSKYYIMKHLKDYGLSAADGYNIGEVDATMPTRKKNGSKNGRSIFEMNDLTKYAATSNIDALVGEMVKVAVKHKKTVAQVSINYCVTKGVVPIVGVSSINQFKSNLDAGGSWRLDAEDMKRLESVEVAKFEGAGFKRSEGKFVGYGEKSWSLD</sequence>
<reference evidence="4" key="1">
    <citation type="journal article" date="2023" name="Commun. Biol.">
        <title>Genome analysis of Parmales, the sister group of diatoms, reveals the evolutionary specialization of diatoms from phago-mixotrophs to photoautotrophs.</title>
        <authorList>
            <person name="Ban H."/>
            <person name="Sato S."/>
            <person name="Yoshikawa S."/>
            <person name="Yamada K."/>
            <person name="Nakamura Y."/>
            <person name="Ichinomiya M."/>
            <person name="Sato N."/>
            <person name="Blanc-Mathieu R."/>
            <person name="Endo H."/>
            <person name="Kuwata A."/>
            <person name="Ogata H."/>
        </authorList>
    </citation>
    <scope>NUCLEOTIDE SEQUENCE [LARGE SCALE GENOMIC DNA]</scope>
</reference>
<evidence type="ECO:0000256" key="1">
    <source>
        <dbReference type="ARBA" id="ARBA00023002"/>
    </source>
</evidence>
<dbReference type="InterPro" id="IPR018170">
    <property type="entry name" value="Aldo/ket_reductase_CS"/>
</dbReference>
<protein>
    <recommendedName>
        <fullName evidence="2">NADP-dependent oxidoreductase domain-containing protein</fullName>
    </recommendedName>
</protein>
<dbReference type="InterPro" id="IPR023210">
    <property type="entry name" value="NADP_OxRdtase_dom"/>
</dbReference>
<evidence type="ECO:0000259" key="2">
    <source>
        <dbReference type="Pfam" id="PF00248"/>
    </source>
</evidence>
<accession>A0A9W6ZQJ8</accession>
<dbReference type="InterPro" id="IPR050523">
    <property type="entry name" value="AKR_Detox_Biosynth"/>
</dbReference>
<dbReference type="Pfam" id="PF00248">
    <property type="entry name" value="Aldo_ket_red"/>
    <property type="match status" value="1"/>
</dbReference>
<dbReference type="Proteomes" id="UP001162640">
    <property type="component" value="Unassembled WGS sequence"/>
</dbReference>
<comment type="caution">
    <text evidence="3">The sequence shown here is derived from an EMBL/GenBank/DDBJ whole genome shotgun (WGS) entry which is preliminary data.</text>
</comment>
<dbReference type="InterPro" id="IPR036812">
    <property type="entry name" value="NAD(P)_OxRdtase_dom_sf"/>
</dbReference>
<gene>
    <name evidence="3" type="ORF">TL16_g01882</name>
</gene>
<dbReference type="GO" id="GO:0016491">
    <property type="term" value="F:oxidoreductase activity"/>
    <property type="evidence" value="ECO:0007669"/>
    <property type="project" value="UniProtKB-KW"/>
</dbReference>
<dbReference type="SUPFAM" id="SSF51430">
    <property type="entry name" value="NAD(P)-linked oxidoreductase"/>
    <property type="match status" value="1"/>
</dbReference>
<name>A0A9W6ZQJ8_9STRA</name>
<dbReference type="PANTHER" id="PTHR43364">
    <property type="entry name" value="NADH-SPECIFIC METHYLGLYOXAL REDUCTASE-RELATED"/>
    <property type="match status" value="1"/>
</dbReference>
<dbReference type="PANTHER" id="PTHR43364:SF4">
    <property type="entry name" value="NAD(P)-LINKED OXIDOREDUCTASE SUPERFAMILY PROTEIN"/>
    <property type="match status" value="1"/>
</dbReference>
<proteinExistence type="predicted"/>
<dbReference type="AlphaFoldDB" id="A0A9W6ZQJ8"/>
<evidence type="ECO:0000313" key="3">
    <source>
        <dbReference type="EMBL" id="GMH55328.1"/>
    </source>
</evidence>
<evidence type="ECO:0000313" key="4">
    <source>
        <dbReference type="Proteomes" id="UP001162640"/>
    </source>
</evidence>
<organism evidence="3 4">
    <name type="scientific">Triparma laevis f. inornata</name>
    <dbReference type="NCBI Taxonomy" id="1714386"/>
    <lineage>
        <taxon>Eukaryota</taxon>
        <taxon>Sar</taxon>
        <taxon>Stramenopiles</taxon>
        <taxon>Ochrophyta</taxon>
        <taxon>Bolidophyceae</taxon>
        <taxon>Parmales</taxon>
        <taxon>Triparmaceae</taxon>
        <taxon>Triparma</taxon>
    </lineage>
</organism>
<dbReference type="PROSITE" id="PS00062">
    <property type="entry name" value="ALDOKETO_REDUCTASE_2"/>
    <property type="match status" value="1"/>
</dbReference>
<dbReference type="Gene3D" id="3.20.20.100">
    <property type="entry name" value="NADP-dependent oxidoreductase domain"/>
    <property type="match status" value="1"/>
</dbReference>
<dbReference type="EMBL" id="BLQM01000044">
    <property type="protein sequence ID" value="GMH55328.1"/>
    <property type="molecule type" value="Genomic_DNA"/>
</dbReference>
<keyword evidence="1" id="KW-0560">Oxidoreductase</keyword>